<reference evidence="1 2" key="1">
    <citation type="submission" date="2013-01" db="EMBL/GenBank/DDBJ databases">
        <authorList>
            <person name="Harkins D.M."/>
            <person name="Durkin A.S."/>
            <person name="Brinkac L.M."/>
            <person name="Haft D.H."/>
            <person name="Selengut J.D."/>
            <person name="Sanka R."/>
            <person name="DePew J."/>
            <person name="Purushe J."/>
            <person name="Galloway R.L."/>
            <person name="Vinetz J.M."/>
            <person name="Sutton G.G."/>
            <person name="Nierman W.C."/>
            <person name="Fouts D.E."/>
        </authorList>
    </citation>
    <scope>NUCLEOTIDE SEQUENCE [LARGE SCALE GENOMIC DNA]</scope>
    <source>
        <strain evidence="1 2">79601</strain>
    </source>
</reference>
<dbReference type="EMBL" id="ANIK01000012">
    <property type="protein sequence ID" value="EMJ97066.1"/>
    <property type="molecule type" value="Genomic_DNA"/>
</dbReference>
<dbReference type="AlphaFoldDB" id="M6D2Z8"/>
<protein>
    <submittedName>
        <fullName evidence="1">Uncharacterized protein</fullName>
    </submittedName>
</protein>
<comment type="caution">
    <text evidence="1">The sequence shown here is derived from an EMBL/GenBank/DDBJ whole genome shotgun (WGS) entry which is preliminary data.</text>
</comment>
<accession>M6D2Z8</accession>
<evidence type="ECO:0000313" key="1">
    <source>
        <dbReference type="EMBL" id="EMJ97066.1"/>
    </source>
</evidence>
<proteinExistence type="predicted"/>
<gene>
    <name evidence="1" type="ORF">LEP1GSC194_4018</name>
</gene>
<evidence type="ECO:0000313" key="2">
    <source>
        <dbReference type="Proteomes" id="UP000011988"/>
    </source>
</evidence>
<organism evidence="1 2">
    <name type="scientific">Leptospira alstonii serovar Sichuan str. 79601</name>
    <dbReference type="NCBI Taxonomy" id="1218565"/>
    <lineage>
        <taxon>Bacteria</taxon>
        <taxon>Pseudomonadati</taxon>
        <taxon>Spirochaetota</taxon>
        <taxon>Spirochaetia</taxon>
        <taxon>Leptospirales</taxon>
        <taxon>Leptospiraceae</taxon>
        <taxon>Leptospira</taxon>
    </lineage>
</organism>
<dbReference type="Proteomes" id="UP000011988">
    <property type="component" value="Unassembled WGS sequence"/>
</dbReference>
<sequence length="74" mass="8974">MFHFFPAPLYRFFIFEPVNNKTLMNESQSIPEKIELRRVGFDTLVTLWPEMLGIDFTFYRFPKRAPLRFLQTLI</sequence>
<dbReference type="PATRIC" id="fig|1218565.3.peg.724"/>
<name>M6D2Z8_9LEPT</name>